<dbReference type="InterPro" id="IPR001533">
    <property type="entry name" value="Pterin_deHydtase"/>
</dbReference>
<dbReference type="Gene3D" id="3.30.1360.20">
    <property type="entry name" value="Transcriptional coactivator/pterin dehydratase"/>
    <property type="match status" value="1"/>
</dbReference>
<dbReference type="GO" id="GO:0008124">
    <property type="term" value="F:4-alpha-hydroxytetrahydrobiopterin dehydratase activity"/>
    <property type="evidence" value="ECO:0007669"/>
    <property type="project" value="UniProtKB-EC"/>
</dbReference>
<name>A0ABU0IGQ1_9HYPH</name>
<comment type="similarity">
    <text evidence="2 4">Belongs to the pterin-4-alpha-carbinolamine dehydratase family.</text>
</comment>
<protein>
    <recommendedName>
        <fullName evidence="4">Putative pterin-4-alpha-carbinolamine dehydratase</fullName>
        <shortName evidence="4">PHS</shortName>
        <ecNumber evidence="4">4.2.1.96</ecNumber>
    </recommendedName>
    <alternativeName>
        <fullName evidence="4">4-alpha-hydroxy-tetrahydropterin dehydratase</fullName>
    </alternativeName>
    <alternativeName>
        <fullName evidence="4">Pterin carbinolamine dehydratase</fullName>
        <shortName evidence="4">PCD</shortName>
    </alternativeName>
</protein>
<dbReference type="SUPFAM" id="SSF55248">
    <property type="entry name" value="PCD-like"/>
    <property type="match status" value="1"/>
</dbReference>
<evidence type="ECO:0000256" key="1">
    <source>
        <dbReference type="ARBA" id="ARBA00001554"/>
    </source>
</evidence>
<dbReference type="RefSeq" id="WP_307159527.1">
    <property type="nucleotide sequence ID" value="NZ_JAUSWH010000014.1"/>
</dbReference>
<dbReference type="HAMAP" id="MF_00434">
    <property type="entry name" value="Pterin_4_alpha"/>
    <property type="match status" value="1"/>
</dbReference>
<dbReference type="PANTHER" id="PTHR12599:SF0">
    <property type="entry name" value="PTERIN-4-ALPHA-CARBINOLAMINE DEHYDRATASE"/>
    <property type="match status" value="1"/>
</dbReference>
<gene>
    <name evidence="5" type="ORF">QO005_003702</name>
</gene>
<comment type="caution">
    <text evidence="5">The sequence shown here is derived from an EMBL/GenBank/DDBJ whole genome shotgun (WGS) entry which is preliminary data.</text>
</comment>
<evidence type="ECO:0000256" key="4">
    <source>
        <dbReference type="HAMAP-Rule" id="MF_00434"/>
    </source>
</evidence>
<dbReference type="CDD" id="cd00914">
    <property type="entry name" value="PCD_DCoH_subfamily_b"/>
    <property type="match status" value="1"/>
</dbReference>
<dbReference type="PANTHER" id="PTHR12599">
    <property type="entry name" value="PTERIN-4-ALPHA-CARBINOLAMINE DEHYDRATASE"/>
    <property type="match status" value="1"/>
</dbReference>
<dbReference type="EMBL" id="JAUSWH010000014">
    <property type="protein sequence ID" value="MDQ0457346.1"/>
    <property type="molecule type" value="Genomic_DNA"/>
</dbReference>
<evidence type="ECO:0000313" key="6">
    <source>
        <dbReference type="Proteomes" id="UP001235269"/>
    </source>
</evidence>
<keyword evidence="3 4" id="KW-0456">Lyase</keyword>
<proteinExistence type="inferred from homology"/>
<dbReference type="Pfam" id="PF01329">
    <property type="entry name" value="Pterin_4a"/>
    <property type="match status" value="1"/>
</dbReference>
<keyword evidence="6" id="KW-1185">Reference proteome</keyword>
<dbReference type="NCBIfam" id="NF002018">
    <property type="entry name" value="PRK00823.1-3"/>
    <property type="match status" value="1"/>
</dbReference>
<reference evidence="5 6" key="1">
    <citation type="submission" date="2023-07" db="EMBL/GenBank/DDBJ databases">
        <title>Genomic Encyclopedia of Type Strains, Phase IV (KMG-IV): sequencing the most valuable type-strain genomes for metagenomic binning, comparative biology and taxonomic classification.</title>
        <authorList>
            <person name="Goeker M."/>
        </authorList>
    </citation>
    <scope>NUCLEOTIDE SEQUENCE [LARGE SCALE GENOMIC DNA]</scope>
    <source>
        <strain evidence="5 6">DSM 100301</strain>
    </source>
</reference>
<evidence type="ECO:0000256" key="2">
    <source>
        <dbReference type="ARBA" id="ARBA00006472"/>
    </source>
</evidence>
<organism evidence="5 6">
    <name type="scientific">Rhizobium paknamense</name>
    <dbReference type="NCBI Taxonomy" id="1206817"/>
    <lineage>
        <taxon>Bacteria</taxon>
        <taxon>Pseudomonadati</taxon>
        <taxon>Pseudomonadota</taxon>
        <taxon>Alphaproteobacteria</taxon>
        <taxon>Hyphomicrobiales</taxon>
        <taxon>Rhizobiaceae</taxon>
        <taxon>Rhizobium/Agrobacterium group</taxon>
        <taxon>Rhizobium</taxon>
    </lineage>
</organism>
<comment type="catalytic activity">
    <reaction evidence="1 4">
        <text>(4aS,6R)-4a-hydroxy-L-erythro-5,6,7,8-tetrahydrobiopterin = (6R)-L-erythro-6,7-dihydrobiopterin + H2O</text>
        <dbReference type="Rhea" id="RHEA:11920"/>
        <dbReference type="ChEBI" id="CHEBI:15377"/>
        <dbReference type="ChEBI" id="CHEBI:15642"/>
        <dbReference type="ChEBI" id="CHEBI:43120"/>
        <dbReference type="EC" id="4.2.1.96"/>
    </reaction>
</comment>
<evidence type="ECO:0000256" key="3">
    <source>
        <dbReference type="ARBA" id="ARBA00023239"/>
    </source>
</evidence>
<accession>A0ABU0IGQ1</accession>
<evidence type="ECO:0000313" key="5">
    <source>
        <dbReference type="EMBL" id="MDQ0457346.1"/>
    </source>
</evidence>
<dbReference type="EC" id="4.2.1.96" evidence="4"/>
<sequence>MRDQKLAAENVRERMGTLTEWELSDDGLSIRRDFAFRDFAEAFGFMAECAVVAEKLNHHPEWFNVYRRVEVCLTTHDSGGLTARDFDLGLAMDRIAARRV</sequence>
<dbReference type="Proteomes" id="UP001235269">
    <property type="component" value="Unassembled WGS sequence"/>
</dbReference>
<dbReference type="InterPro" id="IPR036428">
    <property type="entry name" value="PCD_sf"/>
</dbReference>